<dbReference type="InterPro" id="IPR036388">
    <property type="entry name" value="WH-like_DNA-bd_sf"/>
</dbReference>
<keyword evidence="2" id="KW-0804">Transcription</keyword>
<name>A0ABN2M3B0_9MICO</name>
<proteinExistence type="predicted"/>
<dbReference type="Pfam" id="PF13280">
    <property type="entry name" value="WYL"/>
    <property type="match status" value="1"/>
</dbReference>
<dbReference type="InterPro" id="IPR036390">
    <property type="entry name" value="WH_DNA-bd_sf"/>
</dbReference>
<dbReference type="PROSITE" id="PS52050">
    <property type="entry name" value="WYL"/>
    <property type="match status" value="1"/>
</dbReference>
<dbReference type="Proteomes" id="UP001500002">
    <property type="component" value="Unassembled WGS sequence"/>
</dbReference>
<dbReference type="InterPro" id="IPR026881">
    <property type="entry name" value="WYL_dom"/>
</dbReference>
<organism evidence="5 6">
    <name type="scientific">Agromyces neolithicus</name>
    <dbReference type="NCBI Taxonomy" id="269420"/>
    <lineage>
        <taxon>Bacteria</taxon>
        <taxon>Bacillati</taxon>
        <taxon>Actinomycetota</taxon>
        <taxon>Actinomycetes</taxon>
        <taxon>Micrococcales</taxon>
        <taxon>Microbacteriaceae</taxon>
        <taxon>Agromyces</taxon>
    </lineage>
</organism>
<feature type="region of interest" description="Disordered" evidence="3">
    <location>
        <begin position="310"/>
        <end position="334"/>
    </location>
</feature>
<evidence type="ECO:0000313" key="5">
    <source>
        <dbReference type="EMBL" id="GAA1807091.1"/>
    </source>
</evidence>
<keyword evidence="1" id="KW-0805">Transcription regulation</keyword>
<accession>A0ABN2M3B0</accession>
<evidence type="ECO:0000259" key="4">
    <source>
        <dbReference type="PROSITE" id="PS51000"/>
    </source>
</evidence>
<dbReference type="InterPro" id="IPR001034">
    <property type="entry name" value="DeoR_HTH"/>
</dbReference>
<evidence type="ECO:0000313" key="6">
    <source>
        <dbReference type="Proteomes" id="UP001500002"/>
    </source>
</evidence>
<evidence type="ECO:0000256" key="3">
    <source>
        <dbReference type="SAM" id="MobiDB-lite"/>
    </source>
</evidence>
<dbReference type="RefSeq" id="WP_344294880.1">
    <property type="nucleotide sequence ID" value="NZ_BAAANJ010000004.1"/>
</dbReference>
<dbReference type="Gene3D" id="1.10.10.10">
    <property type="entry name" value="Winged helix-like DNA-binding domain superfamily/Winged helix DNA-binding domain"/>
    <property type="match status" value="1"/>
</dbReference>
<dbReference type="InterPro" id="IPR057727">
    <property type="entry name" value="WCX_dom"/>
</dbReference>
<protein>
    <submittedName>
        <fullName evidence="5">WYL domain-containing protein</fullName>
    </submittedName>
</protein>
<feature type="domain" description="HTH deoR-type" evidence="4">
    <location>
        <begin position="2"/>
        <end position="57"/>
    </location>
</feature>
<sequence length="334" mass="35207">MRADRLVATLLLMQARGRVTARQLADELEISVATARRDLEALSAAGVPVYPQPGRGGGWSLLGDGRTDLSGFTASEARALFLLLGPRAGESAAAASALRKVMRALPPTFRADAEAAADAVVVESGGWGAPASTPAAVHPLQLAVVERRLVGFSYAAWGREPVDRIVRPLGLVDKGGRWYLVADTDGGVRSYRVDRMTDIEGRDERFEPPAGFDLDAAWSSLSAEIEQTRVRTTATVLVDPEVEAEFLGWVGQAESKGTSVDGRTIVRVAGQTDEVLARRLAAWGAHAEVIEPPALRQLLAGFGAALTARYGDDGPSDAETSSDGSGRGYASGDA</sequence>
<comment type="caution">
    <text evidence="5">The sequence shown here is derived from an EMBL/GenBank/DDBJ whole genome shotgun (WGS) entry which is preliminary data.</text>
</comment>
<dbReference type="InterPro" id="IPR013196">
    <property type="entry name" value="HTH_11"/>
</dbReference>
<dbReference type="PANTHER" id="PTHR34580">
    <property type="match status" value="1"/>
</dbReference>
<evidence type="ECO:0000256" key="2">
    <source>
        <dbReference type="ARBA" id="ARBA00023163"/>
    </source>
</evidence>
<feature type="compositionally biased region" description="Gly residues" evidence="3">
    <location>
        <begin position="325"/>
        <end position="334"/>
    </location>
</feature>
<dbReference type="Pfam" id="PF08279">
    <property type="entry name" value="HTH_11"/>
    <property type="match status" value="1"/>
</dbReference>
<reference evidence="5 6" key="1">
    <citation type="journal article" date="2019" name="Int. J. Syst. Evol. Microbiol.">
        <title>The Global Catalogue of Microorganisms (GCM) 10K type strain sequencing project: providing services to taxonomists for standard genome sequencing and annotation.</title>
        <authorList>
            <consortium name="The Broad Institute Genomics Platform"/>
            <consortium name="The Broad Institute Genome Sequencing Center for Infectious Disease"/>
            <person name="Wu L."/>
            <person name="Ma J."/>
        </authorList>
    </citation>
    <scope>NUCLEOTIDE SEQUENCE [LARGE SCALE GENOMIC DNA]</scope>
    <source>
        <strain evidence="5 6">JCM 14322</strain>
    </source>
</reference>
<dbReference type="PANTHER" id="PTHR34580:SF1">
    <property type="entry name" value="PROTEIN PAFC"/>
    <property type="match status" value="1"/>
</dbReference>
<keyword evidence="6" id="KW-1185">Reference proteome</keyword>
<dbReference type="InterPro" id="IPR051534">
    <property type="entry name" value="CBASS_pafABC_assoc_protein"/>
</dbReference>
<dbReference type="EMBL" id="BAAANJ010000004">
    <property type="protein sequence ID" value="GAA1807091.1"/>
    <property type="molecule type" value="Genomic_DNA"/>
</dbReference>
<gene>
    <name evidence="5" type="ORF">GCM10009749_14220</name>
</gene>
<dbReference type="InterPro" id="IPR028349">
    <property type="entry name" value="PafC-like"/>
</dbReference>
<dbReference type="PIRSF" id="PIRSF016838">
    <property type="entry name" value="PafC"/>
    <property type="match status" value="1"/>
</dbReference>
<dbReference type="PROSITE" id="PS51000">
    <property type="entry name" value="HTH_DEOR_2"/>
    <property type="match status" value="1"/>
</dbReference>
<dbReference type="Pfam" id="PF25583">
    <property type="entry name" value="WCX"/>
    <property type="match status" value="1"/>
</dbReference>
<dbReference type="SUPFAM" id="SSF46785">
    <property type="entry name" value="Winged helix' DNA-binding domain"/>
    <property type="match status" value="1"/>
</dbReference>
<evidence type="ECO:0000256" key="1">
    <source>
        <dbReference type="ARBA" id="ARBA00023015"/>
    </source>
</evidence>